<name>X1N0S6_9ZZZZ</name>
<dbReference type="EMBL" id="BARV01013154">
    <property type="protein sequence ID" value="GAI12209.1"/>
    <property type="molecule type" value="Genomic_DNA"/>
</dbReference>
<dbReference type="AlphaFoldDB" id="X1N0S6"/>
<feature type="non-terminal residue" evidence="2">
    <location>
        <position position="1"/>
    </location>
</feature>
<sequence length="72" mass="7849">NRIGSKLTCLVDSVDSDRLSQGRFYGQAPDIDSVCIIKSRGLLTEKCSAEPGEFINTKVVGTKGYDLLVEQI</sequence>
<proteinExistence type="predicted"/>
<dbReference type="PROSITE" id="PS50926">
    <property type="entry name" value="TRAM"/>
    <property type="match status" value="1"/>
</dbReference>
<reference evidence="2" key="1">
    <citation type="journal article" date="2014" name="Front. Microbiol.">
        <title>High frequency of phylogenetically diverse reductive dehalogenase-homologous genes in deep subseafloor sedimentary metagenomes.</title>
        <authorList>
            <person name="Kawai M."/>
            <person name="Futagami T."/>
            <person name="Toyoda A."/>
            <person name="Takaki Y."/>
            <person name="Nishi S."/>
            <person name="Hori S."/>
            <person name="Arai W."/>
            <person name="Tsubouchi T."/>
            <person name="Morono Y."/>
            <person name="Uchiyama I."/>
            <person name="Ito T."/>
            <person name="Fujiyama A."/>
            <person name="Inagaki F."/>
            <person name="Takami H."/>
        </authorList>
    </citation>
    <scope>NUCLEOTIDE SEQUENCE</scope>
    <source>
        <strain evidence="2">Expedition CK06-06</strain>
    </source>
</reference>
<organism evidence="2">
    <name type="scientific">marine sediment metagenome</name>
    <dbReference type="NCBI Taxonomy" id="412755"/>
    <lineage>
        <taxon>unclassified sequences</taxon>
        <taxon>metagenomes</taxon>
        <taxon>ecological metagenomes</taxon>
    </lineage>
</organism>
<comment type="caution">
    <text evidence="2">The sequence shown here is derived from an EMBL/GenBank/DDBJ whole genome shotgun (WGS) entry which is preliminary data.</text>
</comment>
<dbReference type="Gene3D" id="2.40.50.140">
    <property type="entry name" value="Nucleic acid-binding proteins"/>
    <property type="match status" value="1"/>
</dbReference>
<dbReference type="Pfam" id="PF18693">
    <property type="entry name" value="TRAM_2"/>
    <property type="match status" value="1"/>
</dbReference>
<evidence type="ECO:0000313" key="2">
    <source>
        <dbReference type="EMBL" id="GAI12209.1"/>
    </source>
</evidence>
<feature type="domain" description="TRAM" evidence="1">
    <location>
        <begin position="1"/>
        <end position="72"/>
    </location>
</feature>
<protein>
    <recommendedName>
        <fullName evidence="1">TRAM domain-containing protein</fullName>
    </recommendedName>
</protein>
<accession>X1N0S6</accession>
<dbReference type="InterPro" id="IPR012340">
    <property type="entry name" value="NA-bd_OB-fold"/>
</dbReference>
<gene>
    <name evidence="2" type="ORF">S06H3_23945</name>
</gene>
<evidence type="ECO:0000259" key="1">
    <source>
        <dbReference type="PROSITE" id="PS50926"/>
    </source>
</evidence>
<dbReference type="InterPro" id="IPR002792">
    <property type="entry name" value="TRAM_dom"/>
</dbReference>